<comment type="subcellular location">
    <subcellularLocation>
        <location evidence="2">Mitochondrion intermembrane space</location>
    </subcellularLocation>
</comment>
<dbReference type="PANTHER" id="PTHR10578:SF148">
    <property type="entry name" value="L-LACTATE DEHYDROGENASE (CYTOCHROME)"/>
    <property type="match status" value="1"/>
</dbReference>
<accession>A0A1X2H4A5</accession>
<dbReference type="SMART" id="SM01117">
    <property type="entry name" value="Cyt-b5"/>
    <property type="match status" value="1"/>
</dbReference>
<dbReference type="PRINTS" id="PR00363">
    <property type="entry name" value="CYTOCHROMEB5"/>
</dbReference>
<dbReference type="FunFam" id="3.10.120.10:FF:000009">
    <property type="entry name" value="Cytochrome b2, mitochondrial, putative"/>
    <property type="match status" value="1"/>
</dbReference>
<evidence type="ECO:0000256" key="11">
    <source>
        <dbReference type="ARBA" id="ARBA00023004"/>
    </source>
</evidence>
<dbReference type="SUPFAM" id="SSF51395">
    <property type="entry name" value="FMN-linked oxidoreductases"/>
    <property type="match status" value="1"/>
</dbReference>
<name>A0A1X2H4A5_SYNRA</name>
<comment type="catalytic activity">
    <reaction evidence="13">
        <text>(S)-lactate + 2 Fe(III)-[cytochrome c] = 2 Fe(II)-[cytochrome c] + pyruvate + 2 H(+)</text>
        <dbReference type="Rhea" id="RHEA:19909"/>
        <dbReference type="Rhea" id="RHEA-COMP:10350"/>
        <dbReference type="Rhea" id="RHEA-COMP:14399"/>
        <dbReference type="ChEBI" id="CHEBI:15361"/>
        <dbReference type="ChEBI" id="CHEBI:15378"/>
        <dbReference type="ChEBI" id="CHEBI:16651"/>
        <dbReference type="ChEBI" id="CHEBI:29033"/>
        <dbReference type="ChEBI" id="CHEBI:29034"/>
        <dbReference type="EC" id="1.1.2.3"/>
    </reaction>
    <physiologicalReaction direction="left-to-right" evidence="13">
        <dbReference type="Rhea" id="RHEA:19910"/>
    </physiologicalReaction>
</comment>
<reference evidence="24 25" key="1">
    <citation type="submission" date="2016-07" db="EMBL/GenBank/DDBJ databases">
        <title>Pervasive Adenine N6-methylation of Active Genes in Fungi.</title>
        <authorList>
            <consortium name="DOE Joint Genome Institute"/>
            <person name="Mondo S.J."/>
            <person name="Dannebaum R.O."/>
            <person name="Kuo R.C."/>
            <person name="Labutti K."/>
            <person name="Haridas S."/>
            <person name="Kuo A."/>
            <person name="Salamov A."/>
            <person name="Ahrendt S.R."/>
            <person name="Lipzen A."/>
            <person name="Sullivan W."/>
            <person name="Andreopoulos W.B."/>
            <person name="Clum A."/>
            <person name="Lindquist E."/>
            <person name="Daum C."/>
            <person name="Ramamoorthy G.K."/>
            <person name="Gryganskyi A."/>
            <person name="Culley D."/>
            <person name="Magnuson J.K."/>
            <person name="James T.Y."/>
            <person name="O'Malley M.A."/>
            <person name="Stajich J.E."/>
            <person name="Spatafora J.W."/>
            <person name="Visel A."/>
            <person name="Grigoriev I.V."/>
        </authorList>
    </citation>
    <scope>NUCLEOTIDE SEQUENCE [LARGE SCALE GENOMIC DNA]</scope>
    <source>
        <strain evidence="24 25">NRRL 2496</strain>
    </source>
</reference>
<dbReference type="InterPro" id="IPR008259">
    <property type="entry name" value="FMN_hydac_DH_AS"/>
</dbReference>
<dbReference type="GO" id="GO:0046872">
    <property type="term" value="F:metal ion binding"/>
    <property type="evidence" value="ECO:0007669"/>
    <property type="project" value="UniProtKB-UniRule"/>
</dbReference>
<evidence type="ECO:0000256" key="4">
    <source>
        <dbReference type="ARBA" id="ARBA00022448"/>
    </source>
</evidence>
<comment type="similarity">
    <text evidence="14">In the C-terminal section; belongs to the FMN-dependent alpha-hydroxy acid dehydrogenase family.</text>
</comment>
<dbReference type="Gene3D" id="3.20.20.70">
    <property type="entry name" value="Aldolase class I"/>
    <property type="match status" value="1"/>
</dbReference>
<evidence type="ECO:0000313" key="25">
    <source>
        <dbReference type="Proteomes" id="UP000242180"/>
    </source>
</evidence>
<dbReference type="CDD" id="cd02922">
    <property type="entry name" value="FCB2_FMN"/>
    <property type="match status" value="1"/>
</dbReference>
<gene>
    <name evidence="24" type="ORF">BCR43DRAFT_565862</name>
</gene>
<keyword evidence="10" id="KW-0560">Oxidoreductase</keyword>
<dbReference type="InterPro" id="IPR037396">
    <property type="entry name" value="FMN_HAD"/>
</dbReference>
<dbReference type="STRING" id="13706.A0A1X2H4A5"/>
<evidence type="ECO:0000256" key="15">
    <source>
        <dbReference type="ARBA" id="ARBA00061589"/>
    </source>
</evidence>
<dbReference type="OMA" id="RIWFRPK"/>
<dbReference type="SUPFAM" id="SSF55856">
    <property type="entry name" value="Cytochrome b5-like heme/steroid binding domain"/>
    <property type="match status" value="1"/>
</dbReference>
<dbReference type="OrthoDB" id="1925334at2759"/>
<dbReference type="Proteomes" id="UP000242180">
    <property type="component" value="Unassembled WGS sequence"/>
</dbReference>
<evidence type="ECO:0000256" key="12">
    <source>
        <dbReference type="ARBA" id="ARBA00023128"/>
    </source>
</evidence>
<sequence>MKVVSPQEVAKHNTKDDIWVIIHGKVYDLTQFLPEHPGGQKIILKYAGQDATSAFEPIHPPDIIDRFLSPEVCMGEIDAAALGAVEKVESEEDKKIRLARENMPRLDEMYNTFDFESVAKTVLKPDAWAYYSSGSDDEITMRENHNAFHRIWLRPRVMVDVAKIDMSTSMLGTKVNMPLYITATALGKLGHPDGEKVLTRAANKRNVIQMIPTLASCSFDEIVDTKGADQTQWLQLYVNSDRAVTKKFVEHAEKRGIKGLFITADAPQLGRREKDMRQKYTNEAPEEMDDSKMTRDAGAARAISSFIDPALNWKDVAWFKQITKMPIIIKGIQTPEDAVLAAKHGCQGVVLSNHGGRQLDFAPSAIEILPEVMDALRAEGLDKNFEVYIDGGIRRGSDIFKALALGAKGVGIGRPFLFAMSSYGDAGVERLLELYQNELEMCMRLMGAPTINDITRDMVDIRNLKDHFVANPTDYLASGAYERMQPRGLLSKL</sequence>
<dbReference type="PROSITE" id="PS50255">
    <property type="entry name" value="CYTOCHROME_B5_2"/>
    <property type="match status" value="1"/>
</dbReference>
<dbReference type="InterPro" id="IPR037458">
    <property type="entry name" value="L-MDH/L-LDH_FMN-bd"/>
</dbReference>
<comment type="similarity">
    <text evidence="21">Belongs to the cytochrome b5 family.</text>
</comment>
<evidence type="ECO:0000256" key="13">
    <source>
        <dbReference type="ARBA" id="ARBA00052399"/>
    </source>
</evidence>
<evidence type="ECO:0000256" key="16">
    <source>
        <dbReference type="ARBA" id="ARBA00066458"/>
    </source>
</evidence>
<comment type="subunit">
    <text evidence="3">Homotetramer.</text>
</comment>
<comment type="cofactor">
    <cofactor evidence="1">
        <name>FMN</name>
        <dbReference type="ChEBI" id="CHEBI:58210"/>
    </cofactor>
</comment>
<dbReference type="InterPro" id="IPR018506">
    <property type="entry name" value="Cyt_B5_heme-BS"/>
</dbReference>
<dbReference type="GO" id="GO:0004460">
    <property type="term" value="F:L-lactate dehydrogenase (cytochrome) activity"/>
    <property type="evidence" value="ECO:0007669"/>
    <property type="project" value="UniProtKB-EC"/>
</dbReference>
<dbReference type="FunFam" id="3.20.20.70:FF:000062">
    <property type="entry name" value="Cytochrome b2, mitochondrial, putative"/>
    <property type="match status" value="1"/>
</dbReference>
<dbReference type="PROSITE" id="PS00191">
    <property type="entry name" value="CYTOCHROME_B5_1"/>
    <property type="match status" value="1"/>
</dbReference>
<keyword evidence="6" id="KW-0285">Flavoprotein</keyword>
<evidence type="ECO:0000256" key="1">
    <source>
        <dbReference type="ARBA" id="ARBA00001917"/>
    </source>
</evidence>
<evidence type="ECO:0000256" key="5">
    <source>
        <dbReference type="ARBA" id="ARBA00022617"/>
    </source>
</evidence>
<keyword evidence="11 21" id="KW-0408">Iron</keyword>
<keyword evidence="25" id="KW-1185">Reference proteome</keyword>
<evidence type="ECO:0000256" key="6">
    <source>
        <dbReference type="ARBA" id="ARBA00022630"/>
    </source>
</evidence>
<evidence type="ECO:0000256" key="9">
    <source>
        <dbReference type="ARBA" id="ARBA00022946"/>
    </source>
</evidence>
<dbReference type="Pfam" id="PF00173">
    <property type="entry name" value="Cyt-b5"/>
    <property type="match status" value="1"/>
</dbReference>
<evidence type="ECO:0000313" key="24">
    <source>
        <dbReference type="EMBL" id="ORY93254.1"/>
    </source>
</evidence>
<feature type="domain" description="Cytochrome b5 heme-binding" evidence="22">
    <location>
        <begin position="1"/>
        <end position="78"/>
    </location>
</feature>
<keyword evidence="9" id="KW-0809">Transit peptide</keyword>
<keyword evidence="12" id="KW-0496">Mitochondrion</keyword>
<evidence type="ECO:0000256" key="2">
    <source>
        <dbReference type="ARBA" id="ARBA00004569"/>
    </source>
</evidence>
<evidence type="ECO:0000256" key="3">
    <source>
        <dbReference type="ARBA" id="ARBA00011881"/>
    </source>
</evidence>
<protein>
    <recommendedName>
        <fullName evidence="17">L-lactate dehydrogenase (cytochrome)</fullName>
        <ecNumber evidence="16">1.1.2.3</ecNumber>
    </recommendedName>
    <alternativeName>
        <fullName evidence="19">Cytochrome b2</fullName>
    </alternativeName>
    <alternativeName>
        <fullName evidence="18">Flavocytochrome b2</fullName>
    </alternativeName>
    <alternativeName>
        <fullName evidence="20">L-lactate ferricytochrome c oxidoreductase</fullName>
    </alternativeName>
</protein>
<feature type="domain" description="FMN hydroxy acid dehydrogenase" evidence="23">
    <location>
        <begin position="104"/>
        <end position="464"/>
    </location>
</feature>
<evidence type="ECO:0000256" key="8">
    <source>
        <dbReference type="ARBA" id="ARBA00022723"/>
    </source>
</evidence>
<organism evidence="24 25">
    <name type="scientific">Syncephalastrum racemosum</name>
    <name type="common">Filamentous fungus</name>
    <dbReference type="NCBI Taxonomy" id="13706"/>
    <lineage>
        <taxon>Eukaryota</taxon>
        <taxon>Fungi</taxon>
        <taxon>Fungi incertae sedis</taxon>
        <taxon>Mucoromycota</taxon>
        <taxon>Mucoromycotina</taxon>
        <taxon>Mucoromycetes</taxon>
        <taxon>Mucorales</taxon>
        <taxon>Syncephalastraceae</taxon>
        <taxon>Syncephalastrum</taxon>
    </lineage>
</organism>
<evidence type="ECO:0000256" key="10">
    <source>
        <dbReference type="ARBA" id="ARBA00023002"/>
    </source>
</evidence>
<keyword evidence="7" id="KW-0288">FMN</keyword>
<evidence type="ECO:0000256" key="20">
    <source>
        <dbReference type="ARBA" id="ARBA00078938"/>
    </source>
</evidence>
<evidence type="ECO:0000256" key="17">
    <source>
        <dbReference type="ARBA" id="ARBA00068515"/>
    </source>
</evidence>
<keyword evidence="5 21" id="KW-0349">Heme</keyword>
<dbReference type="Pfam" id="PF01070">
    <property type="entry name" value="FMN_dh"/>
    <property type="match status" value="1"/>
</dbReference>
<dbReference type="PROSITE" id="PS51349">
    <property type="entry name" value="FMN_HYDROXY_ACID_DH_2"/>
    <property type="match status" value="1"/>
</dbReference>
<keyword evidence="8 21" id="KW-0479">Metal-binding</keyword>
<proteinExistence type="inferred from homology"/>
<comment type="caution">
    <text evidence="24">The sequence shown here is derived from an EMBL/GenBank/DDBJ whole genome shotgun (WGS) entry which is preliminary data.</text>
</comment>
<dbReference type="InterPro" id="IPR036400">
    <property type="entry name" value="Cyt_B5-like_heme/steroid_sf"/>
</dbReference>
<dbReference type="Gene3D" id="3.10.120.10">
    <property type="entry name" value="Cytochrome b5-like heme/steroid binding domain"/>
    <property type="match status" value="1"/>
</dbReference>
<keyword evidence="4" id="KW-0813">Transport</keyword>
<dbReference type="PANTHER" id="PTHR10578">
    <property type="entry name" value="S -2-HYDROXY-ACID OXIDASE-RELATED"/>
    <property type="match status" value="1"/>
</dbReference>
<evidence type="ECO:0000256" key="7">
    <source>
        <dbReference type="ARBA" id="ARBA00022643"/>
    </source>
</evidence>
<dbReference type="FunCoup" id="A0A1X2H4A5">
    <property type="interactions" value="130"/>
</dbReference>
<evidence type="ECO:0000256" key="14">
    <source>
        <dbReference type="ARBA" id="ARBA00061137"/>
    </source>
</evidence>
<evidence type="ECO:0000256" key="18">
    <source>
        <dbReference type="ARBA" id="ARBA00075949"/>
    </source>
</evidence>
<dbReference type="InParanoid" id="A0A1X2H4A5"/>
<evidence type="ECO:0000256" key="19">
    <source>
        <dbReference type="ARBA" id="ARBA00078774"/>
    </source>
</evidence>
<evidence type="ECO:0000259" key="22">
    <source>
        <dbReference type="PROSITE" id="PS50255"/>
    </source>
</evidence>
<evidence type="ECO:0000256" key="21">
    <source>
        <dbReference type="RuleBase" id="RU362121"/>
    </source>
</evidence>
<dbReference type="InterPro" id="IPR000262">
    <property type="entry name" value="FMN-dep_DH"/>
</dbReference>
<dbReference type="InterPro" id="IPR013785">
    <property type="entry name" value="Aldolase_TIM"/>
</dbReference>
<dbReference type="InterPro" id="IPR001199">
    <property type="entry name" value="Cyt_B5-like_heme/steroid-bd"/>
</dbReference>
<dbReference type="EC" id="1.1.2.3" evidence="16"/>
<dbReference type="GO" id="GO:0005758">
    <property type="term" value="C:mitochondrial intermembrane space"/>
    <property type="evidence" value="ECO:0007669"/>
    <property type="project" value="UniProtKB-SubCell"/>
</dbReference>
<dbReference type="GO" id="GO:0020037">
    <property type="term" value="F:heme binding"/>
    <property type="evidence" value="ECO:0007669"/>
    <property type="project" value="UniProtKB-UniRule"/>
</dbReference>
<dbReference type="EMBL" id="MCGN01000009">
    <property type="protein sequence ID" value="ORY93254.1"/>
    <property type="molecule type" value="Genomic_DNA"/>
</dbReference>
<comment type="similarity">
    <text evidence="15">In the N-terminal section; belongs to the cytochrome b5 family.</text>
</comment>
<dbReference type="PROSITE" id="PS00557">
    <property type="entry name" value="FMN_HYDROXY_ACID_DH_1"/>
    <property type="match status" value="1"/>
</dbReference>
<dbReference type="AlphaFoldDB" id="A0A1X2H4A5"/>
<evidence type="ECO:0000259" key="23">
    <source>
        <dbReference type="PROSITE" id="PS51349"/>
    </source>
</evidence>